<dbReference type="PANTHER" id="PTHR33824">
    <property type="entry name" value="POLYKETIDE CYCLASE/DEHYDRASE AND LIPID TRANSPORT SUPERFAMILY PROTEIN"/>
    <property type="match status" value="1"/>
</dbReference>
<dbReference type="AlphaFoldDB" id="A0A6G8Q7S8"/>
<name>A0A6G8Q7S8_9ACTN</name>
<dbReference type="CDD" id="cd07817">
    <property type="entry name" value="SRPBCC_8"/>
    <property type="match status" value="1"/>
</dbReference>
<dbReference type="Pfam" id="PF10604">
    <property type="entry name" value="Polyketide_cyc2"/>
    <property type="match status" value="1"/>
</dbReference>
<dbReference type="Proteomes" id="UP000501452">
    <property type="component" value="Chromosome"/>
</dbReference>
<dbReference type="InterPro" id="IPR047137">
    <property type="entry name" value="ORF3"/>
</dbReference>
<evidence type="ECO:0008006" key="4">
    <source>
        <dbReference type="Google" id="ProtNLM"/>
    </source>
</evidence>
<organism evidence="2 3">
    <name type="scientific">Rubrobacter tropicus</name>
    <dbReference type="NCBI Taxonomy" id="2653851"/>
    <lineage>
        <taxon>Bacteria</taxon>
        <taxon>Bacillati</taxon>
        <taxon>Actinomycetota</taxon>
        <taxon>Rubrobacteria</taxon>
        <taxon>Rubrobacterales</taxon>
        <taxon>Rubrobacteraceae</taxon>
        <taxon>Rubrobacter</taxon>
    </lineage>
</organism>
<proteinExistence type="predicted"/>
<evidence type="ECO:0000256" key="1">
    <source>
        <dbReference type="SAM" id="MobiDB-lite"/>
    </source>
</evidence>
<protein>
    <recommendedName>
        <fullName evidence="4">SRPBCC family protein</fullName>
    </recommendedName>
</protein>
<evidence type="ECO:0000313" key="3">
    <source>
        <dbReference type="Proteomes" id="UP000501452"/>
    </source>
</evidence>
<dbReference type="KEGG" id="rub:GBA63_06710"/>
<dbReference type="PANTHER" id="PTHR33824:SF7">
    <property type="entry name" value="POLYKETIDE CYCLASE_DEHYDRASE AND LIPID TRANSPORT SUPERFAMILY PROTEIN"/>
    <property type="match status" value="1"/>
</dbReference>
<feature type="region of interest" description="Disordered" evidence="1">
    <location>
        <begin position="72"/>
        <end position="91"/>
    </location>
</feature>
<gene>
    <name evidence="2" type="ORF">GBA63_06710</name>
</gene>
<reference evidence="2 3" key="1">
    <citation type="submission" date="2019-10" db="EMBL/GenBank/DDBJ databases">
        <title>Rubrobacter sp nov SCSIO 52090 isolated from a deep-sea sediment in the South China Sea.</title>
        <authorList>
            <person name="Chen R.W."/>
        </authorList>
    </citation>
    <scope>NUCLEOTIDE SEQUENCE [LARGE SCALE GENOMIC DNA]</scope>
    <source>
        <strain evidence="2 3">SCSIO 52909</strain>
    </source>
</reference>
<dbReference type="InterPro" id="IPR023393">
    <property type="entry name" value="START-like_dom_sf"/>
</dbReference>
<sequence length="162" mass="17651">MTTEGITVAQQVRESIELQAPLQDVFAYWSNFENFPSFMSNVEEVRMTGQDTSHWKVKGPLGKTVQFDAKTTEMDPGRGIGWNTVDGDVSTSGEARFEEVAPGRTRVDVTMNYSDPPGGAVGEAVANVLSNPERNLKEDLQNFAKIVERGELGGPGAQSPSR</sequence>
<dbReference type="SUPFAM" id="SSF55961">
    <property type="entry name" value="Bet v1-like"/>
    <property type="match status" value="1"/>
</dbReference>
<dbReference type="InterPro" id="IPR019587">
    <property type="entry name" value="Polyketide_cyclase/dehydratase"/>
</dbReference>
<dbReference type="EMBL" id="CP045119">
    <property type="protein sequence ID" value="QIN82377.1"/>
    <property type="molecule type" value="Genomic_DNA"/>
</dbReference>
<accession>A0A6G8Q7S8</accession>
<evidence type="ECO:0000313" key="2">
    <source>
        <dbReference type="EMBL" id="QIN82377.1"/>
    </source>
</evidence>
<keyword evidence="3" id="KW-1185">Reference proteome</keyword>
<dbReference type="Gene3D" id="3.30.530.20">
    <property type="match status" value="1"/>
</dbReference>